<dbReference type="InterPro" id="IPR036291">
    <property type="entry name" value="NAD(P)-bd_dom_sf"/>
</dbReference>
<dbReference type="PANTHER" id="PTHR44154">
    <property type="entry name" value="QUINONE OXIDOREDUCTASE"/>
    <property type="match status" value="1"/>
</dbReference>
<dbReference type="HOGENOM" id="CLU_026673_3_4_1"/>
<dbReference type="SUPFAM" id="SSF51735">
    <property type="entry name" value="NAD(P)-binding Rossmann-fold domains"/>
    <property type="match status" value="1"/>
</dbReference>
<reference evidence="3 4" key="1">
    <citation type="submission" date="2015-01" db="EMBL/GenBank/DDBJ databases">
        <title>The Genome Sequence of Capronia semiimmersa CBS27337.</title>
        <authorList>
            <consortium name="The Broad Institute Genomics Platform"/>
            <person name="Cuomo C."/>
            <person name="de Hoog S."/>
            <person name="Gorbushina A."/>
            <person name="Stielow B."/>
            <person name="Teixiera M."/>
            <person name="Abouelleil A."/>
            <person name="Chapman S.B."/>
            <person name="Priest M."/>
            <person name="Young S.K."/>
            <person name="Wortman J."/>
            <person name="Nusbaum C."/>
            <person name="Birren B."/>
        </authorList>
    </citation>
    <scope>NUCLEOTIDE SEQUENCE [LARGE SCALE GENOMIC DNA]</scope>
    <source>
        <strain evidence="3 4">CBS 27337</strain>
    </source>
</reference>
<dbReference type="InterPro" id="IPR020843">
    <property type="entry name" value="ER"/>
</dbReference>
<dbReference type="GO" id="GO:0016491">
    <property type="term" value="F:oxidoreductase activity"/>
    <property type="evidence" value="ECO:0007669"/>
    <property type="project" value="InterPro"/>
</dbReference>
<keyword evidence="4" id="KW-1185">Reference proteome</keyword>
<dbReference type="STRING" id="5601.A0A0D2CC64"/>
<gene>
    <name evidence="3" type="ORF">PV04_10803</name>
</gene>
<dbReference type="InterPro" id="IPR051603">
    <property type="entry name" value="Zinc-ADH_QOR/CCCR"/>
</dbReference>
<protein>
    <recommendedName>
        <fullName evidence="2">Enoyl reductase (ER) domain-containing protein</fullName>
    </recommendedName>
</protein>
<organism evidence="3 4">
    <name type="scientific">Phialophora macrospora</name>
    <dbReference type="NCBI Taxonomy" id="1851006"/>
    <lineage>
        <taxon>Eukaryota</taxon>
        <taxon>Fungi</taxon>
        <taxon>Dikarya</taxon>
        <taxon>Ascomycota</taxon>
        <taxon>Pezizomycotina</taxon>
        <taxon>Eurotiomycetes</taxon>
        <taxon>Chaetothyriomycetidae</taxon>
        <taxon>Chaetothyriales</taxon>
        <taxon>Herpotrichiellaceae</taxon>
        <taxon>Phialophora</taxon>
    </lineage>
</organism>
<dbReference type="AlphaFoldDB" id="A0A0D2CC64"/>
<feature type="domain" description="Enoyl reductase (ER)" evidence="2">
    <location>
        <begin position="56"/>
        <end position="369"/>
    </location>
</feature>
<dbReference type="Proteomes" id="UP000054266">
    <property type="component" value="Unassembled WGS sequence"/>
</dbReference>
<evidence type="ECO:0000313" key="3">
    <source>
        <dbReference type="EMBL" id="KIW62646.1"/>
    </source>
</evidence>
<keyword evidence="1" id="KW-0521">NADP</keyword>
<dbReference type="Pfam" id="PF13602">
    <property type="entry name" value="ADH_zinc_N_2"/>
    <property type="match status" value="1"/>
</dbReference>
<dbReference type="SMART" id="SM00829">
    <property type="entry name" value="PKS_ER"/>
    <property type="match status" value="1"/>
</dbReference>
<accession>A0A0D2CC64</accession>
<dbReference type="Gene3D" id="3.90.180.10">
    <property type="entry name" value="Medium-chain alcohol dehydrogenases, catalytic domain"/>
    <property type="match status" value="1"/>
</dbReference>
<dbReference type="InterPro" id="IPR011032">
    <property type="entry name" value="GroES-like_sf"/>
</dbReference>
<sequence>MNGVVTRTTLRFTVQTLRPYLTLTSASRTTPHLTSPHHHHHRRTMSMKAVVIHEAGGPEVLKLEQRPIPTPAADEVLIRVKAFGLNRSEMFTRQGHSPNVRFPRVLGIEAVGVVEACPSGQFQPGDRVASAMAGMGRDFDGGYAEYTCPKAANTQLLTAAAALDWAVVGAAPEMLQTAYGSLFKALKLQASDRLLVRGGTTSVGLAAAAIASNHGCFVAGTTRSSSPATAELMRKSGVREVIVDDGNVAAQVTKGGTQFDKVLELVGTTTLKDSLKCAVQGGIVCMTGIVGNSWSFAEFAPMDVIPHCVCLTVYSGGPDEFMETPLNELLKQIEAGSLPVQIGRVFKIDQIVEAHETMEKNLARGKIVVLTE</sequence>
<dbReference type="CDD" id="cd08243">
    <property type="entry name" value="quinone_oxidoreductase_like_1"/>
    <property type="match status" value="1"/>
</dbReference>
<evidence type="ECO:0000256" key="1">
    <source>
        <dbReference type="ARBA" id="ARBA00022857"/>
    </source>
</evidence>
<evidence type="ECO:0000313" key="4">
    <source>
        <dbReference type="Proteomes" id="UP000054266"/>
    </source>
</evidence>
<dbReference type="PANTHER" id="PTHR44154:SF1">
    <property type="entry name" value="QUINONE OXIDOREDUCTASE"/>
    <property type="match status" value="1"/>
</dbReference>
<evidence type="ECO:0000259" key="2">
    <source>
        <dbReference type="SMART" id="SM00829"/>
    </source>
</evidence>
<name>A0A0D2CC64_9EURO</name>
<dbReference type="InterPro" id="IPR013154">
    <property type="entry name" value="ADH-like_N"/>
</dbReference>
<dbReference type="EMBL" id="KN846963">
    <property type="protein sequence ID" value="KIW62646.1"/>
    <property type="molecule type" value="Genomic_DNA"/>
</dbReference>
<proteinExistence type="predicted"/>
<dbReference type="Pfam" id="PF08240">
    <property type="entry name" value="ADH_N"/>
    <property type="match status" value="1"/>
</dbReference>
<dbReference type="SUPFAM" id="SSF50129">
    <property type="entry name" value="GroES-like"/>
    <property type="match status" value="1"/>
</dbReference>
<dbReference type="Gene3D" id="3.40.50.720">
    <property type="entry name" value="NAD(P)-binding Rossmann-like Domain"/>
    <property type="match status" value="1"/>
</dbReference>